<dbReference type="PANTHER" id="PTHR14493">
    <property type="entry name" value="UNKEMPT FAMILY MEMBER"/>
    <property type="match status" value="1"/>
</dbReference>
<sequence>MFTNELPAHQDYLQHFRVSPCTGPCIEGCMHYHEGELPRRLPTKDANGEWSYKPYLCKFPKPCRYQNSCTFAHTKEEVYYHPLVYKTKKCSYMLNNGICTRYGIHCPYSHDDYLRTPNGENKPSVEVAFDLATFKTLPCSSQAIHDKKTCHFYHHYGDMRRNPYLFRYAPVKCPNVIEVDKTGPRKECHIGQICNKAHNKVEIYYHPATYKQARCKYQDCNVKGVCSFLHEGEEKNIEKKPLQEKNIFEDTGNIDWEKEAKMLAMKSKILTNLLEQAQKKNKEYLTFNCHYCSENVGIVVYQCGHLGCSSCATERFCIICGISANKITSIRKPLISYI</sequence>
<keyword evidence="2 5" id="KW-0863">Zinc-finger</keyword>
<comment type="caution">
    <text evidence="7">The sequence shown here is derived from an EMBL/GenBank/DDBJ whole genome shotgun (WGS) entry which is preliminary data.</text>
</comment>
<dbReference type="PROSITE" id="PS50103">
    <property type="entry name" value="ZF_C3H1"/>
    <property type="match status" value="1"/>
</dbReference>
<dbReference type="InterPro" id="IPR045234">
    <property type="entry name" value="Unkempt-like"/>
</dbReference>
<reference evidence="7" key="1">
    <citation type="submission" date="2021-09" db="EMBL/GenBank/DDBJ databases">
        <authorList>
            <consortium name="AG Swart"/>
            <person name="Singh M."/>
            <person name="Singh A."/>
            <person name="Seah K."/>
            <person name="Emmerich C."/>
        </authorList>
    </citation>
    <scope>NUCLEOTIDE SEQUENCE</scope>
    <source>
        <strain evidence="7">ATCC30299</strain>
    </source>
</reference>
<keyword evidence="1 5" id="KW-0479">Metal-binding</keyword>
<organism evidence="7 8">
    <name type="scientific">Blepharisma stoltei</name>
    <dbReference type="NCBI Taxonomy" id="1481888"/>
    <lineage>
        <taxon>Eukaryota</taxon>
        <taxon>Sar</taxon>
        <taxon>Alveolata</taxon>
        <taxon>Ciliophora</taxon>
        <taxon>Postciliodesmatophora</taxon>
        <taxon>Heterotrichea</taxon>
        <taxon>Heterotrichida</taxon>
        <taxon>Blepharismidae</taxon>
        <taxon>Blepharisma</taxon>
    </lineage>
</organism>
<evidence type="ECO:0000313" key="7">
    <source>
        <dbReference type="EMBL" id="CAG9316089.1"/>
    </source>
</evidence>
<evidence type="ECO:0000313" key="8">
    <source>
        <dbReference type="Proteomes" id="UP001162131"/>
    </source>
</evidence>
<keyword evidence="3 5" id="KW-0862">Zinc</keyword>
<dbReference type="GO" id="GO:0003677">
    <property type="term" value="F:DNA binding"/>
    <property type="evidence" value="ECO:0007669"/>
    <property type="project" value="UniProtKB-KW"/>
</dbReference>
<evidence type="ECO:0000256" key="5">
    <source>
        <dbReference type="PROSITE-ProRule" id="PRU00723"/>
    </source>
</evidence>
<keyword evidence="4" id="KW-0238">DNA-binding</keyword>
<feature type="domain" description="C3H1-type" evidence="6">
    <location>
        <begin position="85"/>
        <end position="113"/>
    </location>
</feature>
<accession>A0AAU9J5Z0</accession>
<proteinExistence type="predicted"/>
<dbReference type="Proteomes" id="UP001162131">
    <property type="component" value="Unassembled WGS sequence"/>
</dbReference>
<evidence type="ECO:0000256" key="3">
    <source>
        <dbReference type="ARBA" id="ARBA00022833"/>
    </source>
</evidence>
<dbReference type="Gene3D" id="4.10.1000.10">
    <property type="entry name" value="Zinc finger, CCCH-type"/>
    <property type="match status" value="1"/>
</dbReference>
<feature type="zinc finger region" description="C3H1-type" evidence="5">
    <location>
        <begin position="85"/>
        <end position="113"/>
    </location>
</feature>
<evidence type="ECO:0000256" key="2">
    <source>
        <dbReference type="ARBA" id="ARBA00022771"/>
    </source>
</evidence>
<dbReference type="AlphaFoldDB" id="A0AAU9J5Z0"/>
<dbReference type="EMBL" id="CAJZBQ010000015">
    <property type="protein sequence ID" value="CAG9316089.1"/>
    <property type="molecule type" value="Genomic_DNA"/>
</dbReference>
<dbReference type="GO" id="GO:0008270">
    <property type="term" value="F:zinc ion binding"/>
    <property type="evidence" value="ECO:0007669"/>
    <property type="project" value="UniProtKB-KW"/>
</dbReference>
<name>A0AAU9J5Z0_9CILI</name>
<protein>
    <recommendedName>
        <fullName evidence="6">C3H1-type domain-containing protein</fullName>
    </recommendedName>
</protein>
<evidence type="ECO:0000259" key="6">
    <source>
        <dbReference type="PROSITE" id="PS50103"/>
    </source>
</evidence>
<dbReference type="Pfam" id="PF25512">
    <property type="entry name" value="zf-CCCH_AtC3H23"/>
    <property type="match status" value="1"/>
</dbReference>
<dbReference type="SMART" id="SM00356">
    <property type="entry name" value="ZnF_C3H1"/>
    <property type="match status" value="3"/>
</dbReference>
<evidence type="ECO:0000256" key="1">
    <source>
        <dbReference type="ARBA" id="ARBA00022723"/>
    </source>
</evidence>
<dbReference type="InterPro" id="IPR000571">
    <property type="entry name" value="Znf_CCCH"/>
</dbReference>
<dbReference type="PANTHER" id="PTHR14493:SF50">
    <property type="entry name" value="RING FINGER PROTEIN UNKEMPT"/>
    <property type="match status" value="1"/>
</dbReference>
<dbReference type="InterPro" id="IPR057444">
    <property type="entry name" value="Znf-CCCH_AtC3H23-like"/>
</dbReference>
<evidence type="ECO:0000256" key="4">
    <source>
        <dbReference type="ARBA" id="ARBA00023125"/>
    </source>
</evidence>
<gene>
    <name evidence="7" type="ORF">BSTOLATCC_MIC15530</name>
</gene>
<keyword evidence="8" id="KW-1185">Reference proteome</keyword>